<evidence type="ECO:0000256" key="1">
    <source>
        <dbReference type="SAM" id="MobiDB-lite"/>
    </source>
</evidence>
<dbReference type="Gene3D" id="3.40.50.410">
    <property type="entry name" value="von Willebrand factor, type A domain"/>
    <property type="match status" value="1"/>
</dbReference>
<dbReference type="InterPro" id="IPR002035">
    <property type="entry name" value="VWF_A"/>
</dbReference>
<feature type="transmembrane region" description="Helical" evidence="2">
    <location>
        <begin position="925"/>
        <end position="954"/>
    </location>
</feature>
<dbReference type="PRINTS" id="PR00453">
    <property type="entry name" value="VWFADOMAIN"/>
</dbReference>
<dbReference type="PANTHER" id="PTHR22588:SF3">
    <property type="entry name" value="VWFA DOMAIN-CONTAINING PROTEIN"/>
    <property type="match status" value="1"/>
</dbReference>
<dbReference type="Pfam" id="PF00092">
    <property type="entry name" value="VWA"/>
    <property type="match status" value="1"/>
</dbReference>
<keyword evidence="5" id="KW-1185">Reference proteome</keyword>
<keyword evidence="2" id="KW-0472">Membrane</keyword>
<feature type="compositionally biased region" description="Low complexity" evidence="1">
    <location>
        <begin position="832"/>
        <end position="855"/>
    </location>
</feature>
<comment type="caution">
    <text evidence="4">The sequence shown here is derived from an EMBL/GenBank/DDBJ whole genome shotgun (WGS) entry which is preliminary data.</text>
</comment>
<feature type="compositionally biased region" description="Low complexity" evidence="1">
    <location>
        <begin position="720"/>
        <end position="735"/>
    </location>
</feature>
<accession>A0AA88YR60</accession>
<keyword evidence="2" id="KW-1133">Transmembrane helix</keyword>
<evidence type="ECO:0000259" key="3">
    <source>
        <dbReference type="PROSITE" id="PS50234"/>
    </source>
</evidence>
<feature type="compositionally biased region" description="Polar residues" evidence="1">
    <location>
        <begin position="423"/>
        <end position="461"/>
    </location>
</feature>
<dbReference type="SMART" id="SM00327">
    <property type="entry name" value="VWA"/>
    <property type="match status" value="1"/>
</dbReference>
<sequence length="1025" mass="110747">MGMFTTEGCFIFMAFLQIFYQRGACQCSDGKIVESTAGYSPGSLFFRPYYFSITCFKQLLLLMLSLVFTNTACTNPKADIAFLLDSSGSISTLNFRLMLSFVSLLISKYDLGDPSLQTSVVSFSTNAIVHFDLNDFTSTYDALSFISGISPMQQNTYTDRGIRIIREQVFNSSLGDREENPNILVIFTDGVSTEPNRTLNEINKIKENGVKVIAIGIQGFDEKEINLLASNDRYALKIEKFSDLQKLQNVLQELICLATEESVKLTTQTSTKLTSTSVEKGELTSTSLMSTTTLETISMKTTTDMSTQISTLPETDLITTTPVDEKSSSYGASTTEVTTSFEISSANIDTTTERSSSDSTEAVSEILSSTENIQTLSVPTDGDTIKSTSESTTEYVSETTKFSSDIPTYSTTIFYTTEAEGLTETQTSRDMQSSTSTSATSNKMVSSDSTETSPIPASSTEQNDHRKSTKSTQDLTSSVGEFSPTTETLTSTAADSTTTEDLTTFGESGSTVDTTNYETTTTSQDLTSDSTTEQSTFHTEGVTSTVYSDKMTIPFSSSQQDLAIYTTVSDSSTDVSTTEITVEHFSSFSSVSTLPSLSETTTLKEEISSGSFSSNSTVISEIPMTTDSQNIQSSGTSTDSTLFETTTKAKTIIESTTEIITETTPSSTFASTHPTSMLHTTSTETKGLTETQTSHYAQTYLPIISDGTTDSHTPPPTIEVSQGLGSSSVQVVTTSPTEMTTNKKHVSTDNDQTSKSSTSDSIIGITTLPTINPTTTRDSTSEGLDNVIGTTVQFSTSTSNSVQETDALSVETTKMTTTSQKDTSLTGSISNSQPSTTTSGLSSTSTHSVMSMTSSLGTEKSTNSPTQSSISTPVSTKSSFQTSSTTNTFQTGDGAQTKNISVSHTTENVAIRATPSEDGGGLSLVAIWGITVTGITLVLGISSCCGCCYLIGGYRRKKRKRKRKKRYEKQDWHRLFDDFGSTLSINFRNGHFPTRMDSKLSHSFNSKRNRSGYLNDMYPYEDLNV</sequence>
<keyword evidence="2" id="KW-0812">Transmembrane</keyword>
<dbReference type="PANTHER" id="PTHR22588">
    <property type="entry name" value="VWFA DOMAIN-CONTAINING PROTEIN"/>
    <property type="match status" value="1"/>
</dbReference>
<organism evidence="4 5">
    <name type="scientific">Pinctada imbricata</name>
    <name type="common">Atlantic pearl-oyster</name>
    <name type="synonym">Pinctada martensii</name>
    <dbReference type="NCBI Taxonomy" id="66713"/>
    <lineage>
        <taxon>Eukaryota</taxon>
        <taxon>Metazoa</taxon>
        <taxon>Spiralia</taxon>
        <taxon>Lophotrochozoa</taxon>
        <taxon>Mollusca</taxon>
        <taxon>Bivalvia</taxon>
        <taxon>Autobranchia</taxon>
        <taxon>Pteriomorphia</taxon>
        <taxon>Pterioida</taxon>
        <taxon>Pterioidea</taxon>
        <taxon>Pteriidae</taxon>
        <taxon>Pinctada</taxon>
    </lineage>
</organism>
<dbReference type="CDD" id="cd01450">
    <property type="entry name" value="vWFA_subfamily_ECM"/>
    <property type="match status" value="1"/>
</dbReference>
<feature type="compositionally biased region" description="Low complexity" evidence="1">
    <location>
        <begin position="749"/>
        <end position="776"/>
    </location>
</feature>
<dbReference type="AlphaFoldDB" id="A0AA88YR60"/>
<feature type="compositionally biased region" description="Polar residues" evidence="1">
    <location>
        <begin position="856"/>
        <end position="867"/>
    </location>
</feature>
<evidence type="ECO:0000313" key="5">
    <source>
        <dbReference type="Proteomes" id="UP001186944"/>
    </source>
</evidence>
<feature type="region of interest" description="Disordered" evidence="1">
    <location>
        <begin position="707"/>
        <end position="901"/>
    </location>
</feature>
<protein>
    <recommendedName>
        <fullName evidence="3">VWFA domain-containing protein</fullName>
    </recommendedName>
</protein>
<feature type="compositionally biased region" description="Low complexity" evidence="1">
    <location>
        <begin position="485"/>
        <end position="504"/>
    </location>
</feature>
<feature type="compositionally biased region" description="Low complexity" evidence="1">
    <location>
        <begin position="511"/>
        <end position="536"/>
    </location>
</feature>
<dbReference type="Proteomes" id="UP001186944">
    <property type="component" value="Unassembled WGS sequence"/>
</dbReference>
<gene>
    <name evidence="4" type="ORF">FSP39_013676</name>
</gene>
<reference evidence="4" key="1">
    <citation type="submission" date="2019-08" db="EMBL/GenBank/DDBJ databases">
        <title>The improved chromosome-level genome for the pearl oyster Pinctada fucata martensii using PacBio sequencing and Hi-C.</title>
        <authorList>
            <person name="Zheng Z."/>
        </authorList>
    </citation>
    <scope>NUCLEOTIDE SEQUENCE</scope>
    <source>
        <strain evidence="4">ZZ-2019</strain>
        <tissue evidence="4">Adductor muscle</tissue>
    </source>
</reference>
<feature type="domain" description="VWFA" evidence="3">
    <location>
        <begin position="79"/>
        <end position="254"/>
    </location>
</feature>
<dbReference type="InterPro" id="IPR036465">
    <property type="entry name" value="vWFA_dom_sf"/>
</dbReference>
<feature type="region of interest" description="Disordered" evidence="1">
    <location>
        <begin position="420"/>
        <end position="543"/>
    </location>
</feature>
<feature type="compositionally biased region" description="Low complexity" evidence="1">
    <location>
        <begin position="812"/>
        <end position="824"/>
    </location>
</feature>
<feature type="compositionally biased region" description="Polar residues" evidence="1">
    <location>
        <begin position="470"/>
        <end position="484"/>
    </location>
</feature>
<feature type="compositionally biased region" description="Low complexity" evidence="1">
    <location>
        <begin position="868"/>
        <end position="891"/>
    </location>
</feature>
<feature type="compositionally biased region" description="Polar residues" evidence="1">
    <location>
        <begin position="777"/>
        <end position="806"/>
    </location>
</feature>
<dbReference type="SUPFAM" id="SSF53300">
    <property type="entry name" value="vWA-like"/>
    <property type="match status" value="1"/>
</dbReference>
<evidence type="ECO:0000313" key="4">
    <source>
        <dbReference type="EMBL" id="KAK3102756.1"/>
    </source>
</evidence>
<dbReference type="PROSITE" id="PS50234">
    <property type="entry name" value="VWFA"/>
    <property type="match status" value="1"/>
</dbReference>
<name>A0AA88YR60_PINIB</name>
<dbReference type="EMBL" id="VSWD01000005">
    <property type="protein sequence ID" value="KAK3102756.1"/>
    <property type="molecule type" value="Genomic_DNA"/>
</dbReference>
<proteinExistence type="predicted"/>
<evidence type="ECO:0000256" key="2">
    <source>
        <dbReference type="SAM" id="Phobius"/>
    </source>
</evidence>
<dbReference type="InterPro" id="IPR052229">
    <property type="entry name" value="Collagen-VI/PIF"/>
</dbReference>